<dbReference type="Pfam" id="PF01656">
    <property type="entry name" value="CbiA"/>
    <property type="match status" value="1"/>
</dbReference>
<dbReference type="EMBL" id="JACHIF010000015">
    <property type="protein sequence ID" value="MBB5040578.1"/>
    <property type="molecule type" value="Genomic_DNA"/>
</dbReference>
<dbReference type="InterPro" id="IPR050678">
    <property type="entry name" value="DNA_Partitioning_ATPase"/>
</dbReference>
<dbReference type="PANTHER" id="PTHR13696">
    <property type="entry name" value="P-LOOP CONTAINING NUCLEOSIDE TRIPHOSPHATE HYDROLASE"/>
    <property type="match status" value="1"/>
</dbReference>
<accession>A0A7W8DSE6</accession>
<keyword evidence="3" id="KW-1185">Reference proteome</keyword>
<dbReference type="RefSeq" id="WP_184213300.1">
    <property type="nucleotide sequence ID" value="NZ_JACHIF010000015.1"/>
</dbReference>
<dbReference type="PANTHER" id="PTHR13696:SF96">
    <property type="entry name" value="COBQ_COBB_MIND_PARA NUCLEOTIDE BINDING DOMAIN-CONTAINING PROTEIN"/>
    <property type="match status" value="1"/>
</dbReference>
<evidence type="ECO:0000259" key="1">
    <source>
        <dbReference type="Pfam" id="PF01656"/>
    </source>
</evidence>
<dbReference type="PIRSF" id="PIRSF009320">
    <property type="entry name" value="Nuc_binding_HP_1000"/>
    <property type="match status" value="1"/>
</dbReference>
<sequence length="193" mass="21378">MIITFCGQKGGTGKTTLSFLVAETLSRVGKKVAVRDDDPQASISQIVTELRDAGRTEIEIWDRNRAGEYDFVIVDTLPRLSSNVLIEAVKEADILILPLKPSMVDIRATLPAVEMVKENTRPGGKAFVLWNMVKPGTRISRELQGLEGMLGMQVLKNSIPERIGFTYATLQGYEAITGEDRELLQRLVLEFVA</sequence>
<organism evidence="2 3">
    <name type="scientific">Prosthecobacter dejongeii</name>
    <dbReference type="NCBI Taxonomy" id="48465"/>
    <lineage>
        <taxon>Bacteria</taxon>
        <taxon>Pseudomonadati</taxon>
        <taxon>Verrucomicrobiota</taxon>
        <taxon>Verrucomicrobiia</taxon>
        <taxon>Verrucomicrobiales</taxon>
        <taxon>Verrucomicrobiaceae</taxon>
        <taxon>Prosthecobacter</taxon>
    </lineage>
</organism>
<dbReference type="CDD" id="cd02042">
    <property type="entry name" value="ParAB_family"/>
    <property type="match status" value="1"/>
</dbReference>
<name>A0A7W8DSE6_9BACT</name>
<evidence type="ECO:0000313" key="3">
    <source>
        <dbReference type="Proteomes" id="UP000534294"/>
    </source>
</evidence>
<dbReference type="InterPro" id="IPR027417">
    <property type="entry name" value="P-loop_NTPase"/>
</dbReference>
<gene>
    <name evidence="2" type="ORF">HNQ64_004866</name>
</gene>
<reference evidence="2 3" key="1">
    <citation type="submission" date="2020-08" db="EMBL/GenBank/DDBJ databases">
        <title>Genomic Encyclopedia of Type Strains, Phase IV (KMG-IV): sequencing the most valuable type-strain genomes for metagenomic binning, comparative biology and taxonomic classification.</title>
        <authorList>
            <person name="Goeker M."/>
        </authorList>
    </citation>
    <scope>NUCLEOTIDE SEQUENCE [LARGE SCALE GENOMIC DNA]</scope>
    <source>
        <strain evidence="2 3">DSM 12251</strain>
    </source>
</reference>
<dbReference type="SUPFAM" id="SSF52540">
    <property type="entry name" value="P-loop containing nucleoside triphosphate hydrolases"/>
    <property type="match status" value="1"/>
</dbReference>
<proteinExistence type="predicted"/>
<protein>
    <submittedName>
        <fullName evidence="2">Chromosome partitioning protein</fullName>
    </submittedName>
</protein>
<dbReference type="InterPro" id="IPR002586">
    <property type="entry name" value="CobQ/CobB/MinD/ParA_Nub-bd_dom"/>
</dbReference>
<comment type="caution">
    <text evidence="2">The sequence shown here is derived from an EMBL/GenBank/DDBJ whole genome shotgun (WGS) entry which is preliminary data.</text>
</comment>
<dbReference type="AlphaFoldDB" id="A0A7W8DSE6"/>
<evidence type="ECO:0000313" key="2">
    <source>
        <dbReference type="EMBL" id="MBB5040578.1"/>
    </source>
</evidence>
<feature type="domain" description="CobQ/CobB/MinD/ParA nucleotide binding" evidence="1">
    <location>
        <begin position="3"/>
        <end position="166"/>
    </location>
</feature>
<dbReference type="Proteomes" id="UP000534294">
    <property type="component" value="Unassembled WGS sequence"/>
</dbReference>
<dbReference type="Gene3D" id="3.40.50.300">
    <property type="entry name" value="P-loop containing nucleotide triphosphate hydrolases"/>
    <property type="match status" value="1"/>
</dbReference>